<evidence type="ECO:0000313" key="1">
    <source>
        <dbReference type="EMBL" id="KKN37279.1"/>
    </source>
</evidence>
<protein>
    <submittedName>
        <fullName evidence="1">Uncharacterized protein</fullName>
    </submittedName>
</protein>
<gene>
    <name evidence="1" type="ORF">LCGC14_0765170</name>
</gene>
<reference evidence="1" key="1">
    <citation type="journal article" date="2015" name="Nature">
        <title>Complex archaea that bridge the gap between prokaryotes and eukaryotes.</title>
        <authorList>
            <person name="Spang A."/>
            <person name="Saw J.H."/>
            <person name="Jorgensen S.L."/>
            <person name="Zaremba-Niedzwiedzka K."/>
            <person name="Martijn J."/>
            <person name="Lind A.E."/>
            <person name="van Eijk R."/>
            <person name="Schleper C."/>
            <person name="Guy L."/>
            <person name="Ettema T.J."/>
        </authorList>
    </citation>
    <scope>NUCLEOTIDE SEQUENCE</scope>
</reference>
<accession>A0A0F9Q483</accession>
<proteinExistence type="predicted"/>
<dbReference type="AlphaFoldDB" id="A0A0F9Q483"/>
<comment type="caution">
    <text evidence="1">The sequence shown here is derived from an EMBL/GenBank/DDBJ whole genome shotgun (WGS) entry which is preliminary data.</text>
</comment>
<sequence length="178" mass="20565">MTKTESLPKWATLDRKAALVQLFVSSGGFCVFGHEKCLIPEHHYYIYTEFLIKDWQQLDKDQQRADWKAEQQAIHSLGEQSYPVTGRFSAISKEIYASSQPLYYLQGQAVSGLTLKPFVAVRLSSSYMHLHIDLGDALRQVSKSKRRKAIRYGKPFPREIEVIIRRKVFEAVKDYLAH</sequence>
<organism evidence="1">
    <name type="scientific">marine sediment metagenome</name>
    <dbReference type="NCBI Taxonomy" id="412755"/>
    <lineage>
        <taxon>unclassified sequences</taxon>
        <taxon>metagenomes</taxon>
        <taxon>ecological metagenomes</taxon>
    </lineage>
</organism>
<dbReference type="EMBL" id="LAZR01001905">
    <property type="protein sequence ID" value="KKN37279.1"/>
    <property type="molecule type" value="Genomic_DNA"/>
</dbReference>
<name>A0A0F9Q483_9ZZZZ</name>